<dbReference type="RefSeq" id="WP_232653763.1">
    <property type="nucleotide sequence ID" value="NZ_JAJSBI010000027.1"/>
</dbReference>
<evidence type="ECO:0000256" key="1">
    <source>
        <dbReference type="SAM" id="MobiDB-lite"/>
    </source>
</evidence>
<dbReference type="AlphaFoldDB" id="A0A9Q3VVC4"/>
<protein>
    <recommendedName>
        <fullName evidence="5">Integral membrane protein</fullName>
    </recommendedName>
</protein>
<keyword evidence="4" id="KW-1185">Reference proteome</keyword>
<evidence type="ECO:0000256" key="2">
    <source>
        <dbReference type="SAM" id="SignalP"/>
    </source>
</evidence>
<comment type="caution">
    <text evidence="3">The sequence shown here is derived from an EMBL/GenBank/DDBJ whole genome shotgun (WGS) entry which is preliminary data.</text>
</comment>
<feature type="chain" id="PRO_5040477802" description="Integral membrane protein" evidence="2">
    <location>
        <begin position="22"/>
        <end position="279"/>
    </location>
</feature>
<dbReference type="Proteomes" id="UP001108029">
    <property type="component" value="Unassembled WGS sequence"/>
</dbReference>
<evidence type="ECO:0000313" key="4">
    <source>
        <dbReference type="Proteomes" id="UP001108029"/>
    </source>
</evidence>
<name>A0A9Q3VVC4_9ACTN</name>
<dbReference type="EMBL" id="JAJSBI010000027">
    <property type="protein sequence ID" value="MCD9879264.1"/>
    <property type="molecule type" value="Genomic_DNA"/>
</dbReference>
<reference evidence="3" key="1">
    <citation type="submission" date="2021-12" db="EMBL/GenBank/DDBJ databases">
        <authorList>
            <person name="Lee J.-H."/>
            <person name="Kim S.-B."/>
        </authorList>
    </citation>
    <scope>NUCLEOTIDE SEQUENCE</scope>
    <source>
        <strain evidence="3">NR30</strain>
    </source>
</reference>
<accession>A0A9Q3VVC4</accession>
<organism evidence="3 4">
    <name type="scientific">Streptomyces guryensis</name>
    <dbReference type="NCBI Taxonomy" id="2886947"/>
    <lineage>
        <taxon>Bacteria</taxon>
        <taxon>Bacillati</taxon>
        <taxon>Actinomycetota</taxon>
        <taxon>Actinomycetes</taxon>
        <taxon>Kitasatosporales</taxon>
        <taxon>Streptomycetaceae</taxon>
        <taxon>Streptomyces</taxon>
    </lineage>
</organism>
<keyword evidence="2" id="KW-0732">Signal</keyword>
<sequence>MAAVLCVVAVLLLGGCGTQLAGRGASPSATETIPWTLGSPSEVTGARLADGGRTLLLDAQVPSGAPACVRDFKAVLTDPVQQDLVRVQLTFSSPSGDRRSGCTKESSATARVRLPVPLGSRKVVVDHDVQFTAEGARPPALRLCGKLGCTPPATGCTDASYDQALMAVDAPAHTYRDSQECDGKWLVLDFSWRTGPACGDGSAPGCSSRLGDRWFFRAEKSGWVPLVEGAAGGCRVVKRRAPAFPTPLCKGLAPLSPSLHPSYPPASASPSPSRTPSHS</sequence>
<evidence type="ECO:0008006" key="5">
    <source>
        <dbReference type="Google" id="ProtNLM"/>
    </source>
</evidence>
<feature type="signal peptide" evidence="2">
    <location>
        <begin position="1"/>
        <end position="21"/>
    </location>
</feature>
<gene>
    <name evidence="3" type="ORF">LJ657_37830</name>
</gene>
<evidence type="ECO:0000313" key="3">
    <source>
        <dbReference type="EMBL" id="MCD9879264.1"/>
    </source>
</evidence>
<proteinExistence type="predicted"/>
<feature type="region of interest" description="Disordered" evidence="1">
    <location>
        <begin position="260"/>
        <end position="279"/>
    </location>
</feature>